<keyword evidence="1" id="KW-0472">Membrane</keyword>
<keyword evidence="1" id="KW-1133">Transmembrane helix</keyword>
<comment type="caution">
    <text evidence="2">The sequence shown here is derived from an EMBL/GenBank/DDBJ whole genome shotgun (WGS) entry which is preliminary data.</text>
</comment>
<evidence type="ECO:0000256" key="1">
    <source>
        <dbReference type="SAM" id="Phobius"/>
    </source>
</evidence>
<gene>
    <name evidence="2" type="ORF">C8N44_101295</name>
</gene>
<feature type="transmembrane region" description="Helical" evidence="1">
    <location>
        <begin position="14"/>
        <end position="31"/>
    </location>
</feature>
<dbReference type="InterPro" id="IPR008621">
    <property type="entry name" value="Cbb3-typ_cyt_oxidase_comp"/>
</dbReference>
<organism evidence="2 3">
    <name type="scientific">Allosediminivita pacifica</name>
    <dbReference type="NCBI Taxonomy" id="1267769"/>
    <lineage>
        <taxon>Bacteria</taxon>
        <taxon>Pseudomonadati</taxon>
        <taxon>Pseudomonadota</taxon>
        <taxon>Alphaproteobacteria</taxon>
        <taxon>Rhodobacterales</taxon>
        <taxon>Paracoccaceae</taxon>
        <taxon>Allosediminivita</taxon>
    </lineage>
</organism>
<accession>A0A2T6BAA8</accession>
<dbReference type="RefSeq" id="WP_107974368.1">
    <property type="nucleotide sequence ID" value="NZ_BMEZ01000001.1"/>
</dbReference>
<name>A0A2T6BAA8_9RHOB</name>
<dbReference type="CDD" id="cd01324">
    <property type="entry name" value="cbb3_Oxidase_CcoQ"/>
    <property type="match status" value="1"/>
</dbReference>
<reference evidence="2 3" key="1">
    <citation type="submission" date="2018-04" db="EMBL/GenBank/DDBJ databases">
        <title>Genomic Encyclopedia of Archaeal and Bacterial Type Strains, Phase II (KMG-II): from individual species to whole genera.</title>
        <authorList>
            <person name="Goeker M."/>
        </authorList>
    </citation>
    <scope>NUCLEOTIDE SEQUENCE [LARGE SCALE GENOMIC DNA]</scope>
    <source>
        <strain evidence="2 3">DSM 29329</strain>
    </source>
</reference>
<proteinExistence type="predicted"/>
<dbReference type="Proteomes" id="UP000244069">
    <property type="component" value="Unassembled WGS sequence"/>
</dbReference>
<evidence type="ECO:0000313" key="3">
    <source>
        <dbReference type="Proteomes" id="UP000244069"/>
    </source>
</evidence>
<protein>
    <submittedName>
        <fullName evidence="2">Cytochrome c oxidase cbb3-type subunit 4</fullName>
    </submittedName>
</protein>
<keyword evidence="3" id="KW-1185">Reference proteome</keyword>
<evidence type="ECO:0000313" key="2">
    <source>
        <dbReference type="EMBL" id="PTX53004.1"/>
    </source>
</evidence>
<dbReference type="Pfam" id="PF05545">
    <property type="entry name" value="FixQ"/>
    <property type="match status" value="1"/>
</dbReference>
<sequence>MDTYSFLRQLADSWALLGMFLFFVGVILWAFRPGSRDTHQDTANIIFRHEDRPAPASGETDER</sequence>
<dbReference type="AlphaFoldDB" id="A0A2T6BAA8"/>
<dbReference type="EMBL" id="QBKN01000001">
    <property type="protein sequence ID" value="PTX53004.1"/>
    <property type="molecule type" value="Genomic_DNA"/>
</dbReference>
<dbReference type="OrthoDB" id="9801588at2"/>
<keyword evidence="1" id="KW-0812">Transmembrane</keyword>